<feature type="compositionally biased region" description="Basic and acidic residues" evidence="1">
    <location>
        <begin position="142"/>
        <end position="152"/>
    </location>
</feature>
<evidence type="ECO:0000313" key="4">
    <source>
        <dbReference type="Proteomes" id="UP001295684"/>
    </source>
</evidence>
<accession>A0AAD1X5Y2</accession>
<keyword evidence="4" id="KW-1185">Reference proteome</keyword>
<gene>
    <name evidence="3" type="ORF">ECRASSUSDP1_LOCUS3356</name>
</gene>
<dbReference type="Proteomes" id="UP001295684">
    <property type="component" value="Unassembled WGS sequence"/>
</dbReference>
<name>A0AAD1X5Y2_EUPCR</name>
<organism evidence="3 4">
    <name type="scientific">Euplotes crassus</name>
    <dbReference type="NCBI Taxonomy" id="5936"/>
    <lineage>
        <taxon>Eukaryota</taxon>
        <taxon>Sar</taxon>
        <taxon>Alveolata</taxon>
        <taxon>Ciliophora</taxon>
        <taxon>Intramacronucleata</taxon>
        <taxon>Spirotrichea</taxon>
        <taxon>Hypotrichia</taxon>
        <taxon>Euplotida</taxon>
        <taxon>Euplotidae</taxon>
        <taxon>Moneuplotes</taxon>
    </lineage>
</organism>
<dbReference type="EMBL" id="CAMPGE010003215">
    <property type="protein sequence ID" value="CAI2362039.1"/>
    <property type="molecule type" value="Genomic_DNA"/>
</dbReference>
<protein>
    <submittedName>
        <fullName evidence="3">Uncharacterized protein</fullName>
    </submittedName>
</protein>
<sequence length="163" mass="19113">MSYTKGIIVLQVYLCVFMLFKTVITGLLTVLFMFHIYIKCKGTTTFNVLKKKKIVLPSKEKSVSEEEVQNKRIISDQSALPLQVPDEEDNVHRTHHIRESKIISPKDIFEGYNTSKMTERKMDPRDIRKMSSQDRISNYNNEEEKNNDRTKFDMSGVNYRLDL</sequence>
<proteinExistence type="predicted"/>
<feature type="transmembrane region" description="Helical" evidence="2">
    <location>
        <begin position="12"/>
        <end position="38"/>
    </location>
</feature>
<reference evidence="3" key="1">
    <citation type="submission" date="2023-07" db="EMBL/GenBank/DDBJ databases">
        <authorList>
            <consortium name="AG Swart"/>
            <person name="Singh M."/>
            <person name="Singh A."/>
            <person name="Seah K."/>
            <person name="Emmerich C."/>
        </authorList>
    </citation>
    <scope>NUCLEOTIDE SEQUENCE</scope>
    <source>
        <strain evidence="3">DP1</strain>
    </source>
</reference>
<feature type="region of interest" description="Disordered" evidence="1">
    <location>
        <begin position="119"/>
        <end position="156"/>
    </location>
</feature>
<evidence type="ECO:0000313" key="3">
    <source>
        <dbReference type="EMBL" id="CAI2362039.1"/>
    </source>
</evidence>
<keyword evidence="2" id="KW-0472">Membrane</keyword>
<evidence type="ECO:0000256" key="2">
    <source>
        <dbReference type="SAM" id="Phobius"/>
    </source>
</evidence>
<keyword evidence="2" id="KW-1133">Transmembrane helix</keyword>
<keyword evidence="2" id="KW-0812">Transmembrane</keyword>
<feature type="compositionally biased region" description="Basic and acidic residues" evidence="1">
    <location>
        <begin position="119"/>
        <end position="132"/>
    </location>
</feature>
<evidence type="ECO:0000256" key="1">
    <source>
        <dbReference type="SAM" id="MobiDB-lite"/>
    </source>
</evidence>
<comment type="caution">
    <text evidence="3">The sequence shown here is derived from an EMBL/GenBank/DDBJ whole genome shotgun (WGS) entry which is preliminary data.</text>
</comment>
<dbReference type="AlphaFoldDB" id="A0AAD1X5Y2"/>